<dbReference type="STRING" id="479893.CPX_001663"/>
<dbReference type="Proteomes" id="UP000037386">
    <property type="component" value="Unassembled WGS sequence"/>
</dbReference>
<dbReference type="PROSITE" id="PS51163">
    <property type="entry name" value="YRDC"/>
    <property type="match status" value="1"/>
</dbReference>
<evidence type="ECO:0000256" key="1">
    <source>
        <dbReference type="ARBA" id="ARBA00004496"/>
    </source>
</evidence>
<dbReference type="GO" id="GO:0005737">
    <property type="term" value="C:cytoplasm"/>
    <property type="evidence" value="ECO:0007669"/>
    <property type="project" value="UniProtKB-SubCell"/>
</dbReference>
<dbReference type="Pfam" id="PF01300">
    <property type="entry name" value="Sua5_yciO_yrdC"/>
    <property type="match status" value="1"/>
</dbReference>
<keyword evidence="8" id="KW-0547">Nucleotide-binding</keyword>
<keyword evidence="7" id="KW-0548">Nucleotidyltransferase</keyword>
<dbReference type="GO" id="GO:0000049">
    <property type="term" value="F:tRNA binding"/>
    <property type="evidence" value="ECO:0007669"/>
    <property type="project" value="TreeGrafter"/>
</dbReference>
<evidence type="ECO:0000313" key="13">
    <source>
        <dbReference type="EMBL" id="KOR75367.1"/>
    </source>
</evidence>
<sequence length="184" mass="20993">MTKKNKIIIFPTDTVYGIGAKINDTENLKKIYQIKKRDLNKPIAILFYSLEQVKNIALIDLKIIKISLFFWPGALTLIVNTTPSFYQLTKEKKLGIRIPNHKLALKILKDEGPLRATSVNDSGQPPLNNFEEIVDKYQNQVDYIYPNEQTNSNVSSTVIDTTAPSWEIIRKGDISLKMIKKTLI</sequence>
<dbReference type="GO" id="GO:0003725">
    <property type="term" value="F:double-stranded RNA binding"/>
    <property type="evidence" value="ECO:0007669"/>
    <property type="project" value="InterPro"/>
</dbReference>
<reference evidence="14" key="1">
    <citation type="submission" date="2015-05" db="EMBL/GenBank/DDBJ databases">
        <title>Draft genome sequence of 'Candidatus Phytoplasma Pruni' strain CX, a plant pathogenic bacterium.</title>
        <authorList>
            <person name="Lee I.-M."/>
            <person name="Bottner-Parker K.D."/>
            <person name="Shao J."/>
            <person name="Gundersen-Rindal D.E."/>
            <person name="Zhao Y."/>
            <person name="Davis R.E."/>
        </authorList>
    </citation>
    <scope>NUCLEOTIDE SEQUENCE [LARGE SCALE GENOMIC DNA]</scope>
    <source>
        <strain evidence="14">CX</strain>
    </source>
</reference>
<proteinExistence type="inferred from homology"/>
<evidence type="ECO:0000256" key="4">
    <source>
        <dbReference type="ARBA" id="ARBA00022490"/>
    </source>
</evidence>
<accession>A0A0M1MZP9</accession>
<dbReference type="GO" id="GO:0005524">
    <property type="term" value="F:ATP binding"/>
    <property type="evidence" value="ECO:0007669"/>
    <property type="project" value="UniProtKB-KW"/>
</dbReference>
<evidence type="ECO:0000256" key="2">
    <source>
        <dbReference type="ARBA" id="ARBA00007663"/>
    </source>
</evidence>
<keyword evidence="6" id="KW-0819">tRNA processing</keyword>
<name>A0A0M1MZP9_9MOLU</name>
<comment type="caution">
    <text evidence="13">The sequence shown here is derived from an EMBL/GenBank/DDBJ whole genome shotgun (WGS) entry which is preliminary data.</text>
</comment>
<dbReference type="InterPro" id="IPR006070">
    <property type="entry name" value="Sua5-like_dom"/>
</dbReference>
<evidence type="ECO:0000256" key="9">
    <source>
        <dbReference type="ARBA" id="ARBA00022840"/>
    </source>
</evidence>
<dbReference type="GO" id="GO:0061710">
    <property type="term" value="F:L-threonylcarbamoyladenylate synthase"/>
    <property type="evidence" value="ECO:0007669"/>
    <property type="project" value="UniProtKB-EC"/>
</dbReference>
<dbReference type="AlphaFoldDB" id="A0A0M1MZP9"/>
<keyword evidence="5" id="KW-0808">Transferase</keyword>
<dbReference type="InterPro" id="IPR017945">
    <property type="entry name" value="DHBP_synth_RibB-like_a/b_dom"/>
</dbReference>
<gene>
    <name evidence="13" type="ORF">CPX_001663</name>
</gene>
<dbReference type="Gene3D" id="3.90.870.10">
    <property type="entry name" value="DHBP synthase"/>
    <property type="match status" value="1"/>
</dbReference>
<evidence type="ECO:0000259" key="12">
    <source>
        <dbReference type="PROSITE" id="PS51163"/>
    </source>
</evidence>
<comment type="catalytic activity">
    <reaction evidence="11">
        <text>L-threonine + hydrogencarbonate + ATP = L-threonylcarbamoyladenylate + diphosphate + H2O</text>
        <dbReference type="Rhea" id="RHEA:36407"/>
        <dbReference type="ChEBI" id="CHEBI:15377"/>
        <dbReference type="ChEBI" id="CHEBI:17544"/>
        <dbReference type="ChEBI" id="CHEBI:30616"/>
        <dbReference type="ChEBI" id="CHEBI:33019"/>
        <dbReference type="ChEBI" id="CHEBI:57926"/>
        <dbReference type="ChEBI" id="CHEBI:73682"/>
        <dbReference type="EC" id="2.7.7.87"/>
    </reaction>
</comment>
<comment type="subcellular location">
    <subcellularLocation>
        <location evidence="1">Cytoplasm</location>
    </subcellularLocation>
</comment>
<dbReference type="SUPFAM" id="SSF55821">
    <property type="entry name" value="YrdC/RibB"/>
    <property type="match status" value="1"/>
</dbReference>
<evidence type="ECO:0000256" key="10">
    <source>
        <dbReference type="ARBA" id="ARBA00029774"/>
    </source>
</evidence>
<dbReference type="NCBIfam" id="TIGR00057">
    <property type="entry name" value="L-threonylcarbamoyladenylate synthase"/>
    <property type="match status" value="1"/>
</dbReference>
<evidence type="ECO:0000256" key="3">
    <source>
        <dbReference type="ARBA" id="ARBA00012584"/>
    </source>
</evidence>
<keyword evidence="4" id="KW-0963">Cytoplasm</keyword>
<organism evidence="13 14">
    <name type="scientific">Candidatus Phytoplasma pruni</name>
    <dbReference type="NCBI Taxonomy" id="479893"/>
    <lineage>
        <taxon>Bacteria</taxon>
        <taxon>Bacillati</taxon>
        <taxon>Mycoplasmatota</taxon>
        <taxon>Mollicutes</taxon>
        <taxon>Acholeplasmatales</taxon>
        <taxon>Acholeplasmataceae</taxon>
        <taxon>Candidatus Phytoplasma</taxon>
        <taxon>16SrIII (X-disease group)</taxon>
    </lineage>
</organism>
<dbReference type="RefSeq" id="WP_053521516.1">
    <property type="nucleotide sequence ID" value="NZ_LHCF01000011.1"/>
</dbReference>
<keyword evidence="9" id="KW-0067">ATP-binding</keyword>
<comment type="similarity">
    <text evidence="2">Belongs to the SUA5 family.</text>
</comment>
<dbReference type="PATRIC" id="fig|479893.3.peg.469"/>
<dbReference type="PANTHER" id="PTHR17490">
    <property type="entry name" value="SUA5"/>
    <property type="match status" value="1"/>
</dbReference>
<dbReference type="EC" id="2.7.7.87" evidence="3"/>
<dbReference type="GO" id="GO:0008033">
    <property type="term" value="P:tRNA processing"/>
    <property type="evidence" value="ECO:0007669"/>
    <property type="project" value="UniProtKB-KW"/>
</dbReference>
<dbReference type="InterPro" id="IPR050156">
    <property type="entry name" value="TC-AMP_synthase_SUA5"/>
</dbReference>
<evidence type="ECO:0000256" key="8">
    <source>
        <dbReference type="ARBA" id="ARBA00022741"/>
    </source>
</evidence>
<evidence type="ECO:0000256" key="7">
    <source>
        <dbReference type="ARBA" id="ARBA00022695"/>
    </source>
</evidence>
<dbReference type="OrthoDB" id="397661at2"/>
<dbReference type="EMBL" id="LHCF01000011">
    <property type="protein sequence ID" value="KOR75367.1"/>
    <property type="molecule type" value="Genomic_DNA"/>
</dbReference>
<dbReference type="GO" id="GO:0006450">
    <property type="term" value="P:regulation of translational fidelity"/>
    <property type="evidence" value="ECO:0007669"/>
    <property type="project" value="TreeGrafter"/>
</dbReference>
<evidence type="ECO:0000256" key="6">
    <source>
        <dbReference type="ARBA" id="ARBA00022694"/>
    </source>
</evidence>
<protein>
    <recommendedName>
        <fullName evidence="10">L-threonylcarbamoyladenylate synthase</fullName>
        <ecNumber evidence="3">2.7.7.87</ecNumber>
    </recommendedName>
    <alternativeName>
        <fullName evidence="10">L-threonylcarbamoyladenylate synthase</fullName>
    </alternativeName>
</protein>
<dbReference type="PANTHER" id="PTHR17490:SF16">
    <property type="entry name" value="THREONYLCARBAMOYL-AMP SYNTHASE"/>
    <property type="match status" value="1"/>
</dbReference>
<evidence type="ECO:0000256" key="5">
    <source>
        <dbReference type="ARBA" id="ARBA00022679"/>
    </source>
</evidence>
<evidence type="ECO:0000313" key="14">
    <source>
        <dbReference type="Proteomes" id="UP000037386"/>
    </source>
</evidence>
<evidence type="ECO:0000256" key="11">
    <source>
        <dbReference type="ARBA" id="ARBA00048366"/>
    </source>
</evidence>
<feature type="domain" description="YrdC-like" evidence="12">
    <location>
        <begin position="1"/>
        <end position="174"/>
    </location>
</feature>